<evidence type="ECO:0000313" key="2">
    <source>
        <dbReference type="EMBL" id="MDW8549327.1"/>
    </source>
</evidence>
<dbReference type="Pfam" id="PF14022">
    <property type="entry name" value="DUF4238"/>
    <property type="match status" value="1"/>
</dbReference>
<proteinExistence type="predicted"/>
<accession>A0ABU4JI22</accession>
<dbReference type="Proteomes" id="UP001204439">
    <property type="component" value="Unassembled WGS sequence"/>
</dbReference>
<feature type="transmembrane region" description="Helical" evidence="1">
    <location>
        <begin position="187"/>
        <end position="204"/>
    </location>
</feature>
<keyword evidence="3" id="KW-1185">Reference proteome</keyword>
<comment type="caution">
    <text evidence="2">The sequence shown here is derived from an EMBL/GenBank/DDBJ whole genome shotgun (WGS) entry which is preliminary data.</text>
</comment>
<dbReference type="RefSeq" id="WP_063970650.1">
    <property type="nucleotide sequence ID" value="NZ_JAMXLT020000017.1"/>
</dbReference>
<organism evidence="2 3">
    <name type="scientific">Epilithonimonas ginsengisoli</name>
    <dbReference type="NCBI Taxonomy" id="1245592"/>
    <lineage>
        <taxon>Bacteria</taxon>
        <taxon>Pseudomonadati</taxon>
        <taxon>Bacteroidota</taxon>
        <taxon>Flavobacteriia</taxon>
        <taxon>Flavobacteriales</taxon>
        <taxon>Weeksellaceae</taxon>
        <taxon>Chryseobacterium group</taxon>
        <taxon>Epilithonimonas</taxon>
    </lineage>
</organism>
<keyword evidence="1" id="KW-1133">Transmembrane helix</keyword>
<protein>
    <submittedName>
        <fullName evidence="2">DUF4238 domain-containing protein</fullName>
    </submittedName>
</protein>
<keyword evidence="1" id="KW-0472">Membrane</keyword>
<sequence length="306" mass="36759">MQLKKRHHYIWRNYLRSWSEFEQINTYFIDTKKIIKTNLINISQEKMFYKLEIFTDIEKEKIEFLLNDHCEKSVLSSAKELLKCFYLYSDFSKNKPIPNCIKEKKELEEFLNYVQSNTIEDILTEFENYGKRLISVKSPTELDFLQDKEQLSKSLLFLTIQYTRTKNIKDRLNHSLKDYDLIYNEKFWILLSFIYALNLTYYLGEKFKLKIIIYNNISEINFITSDQPAFNSNQENKNAKDEVTGFDLFYPINNRLAIKLVCNKDIDSFAIIDVDEKEVIEINTLIYDFAYKNIFFTSERDIENLI</sequence>
<dbReference type="EMBL" id="JAMXLT020000017">
    <property type="protein sequence ID" value="MDW8549327.1"/>
    <property type="molecule type" value="Genomic_DNA"/>
</dbReference>
<keyword evidence="1" id="KW-0812">Transmembrane</keyword>
<reference evidence="2 3" key="1">
    <citation type="submission" date="2023-11" db="EMBL/GenBank/DDBJ databases">
        <title>First isolation, identification, and characterization of non-pathogenic Epilithonimonas ginsengisoli isolated from diseased farmed rainbow trout (Oncorhynchus mykiss) in Chile.</title>
        <authorList>
            <person name="Miranda C.D."/>
            <person name="Irgang R."/>
            <person name="Concha C."/>
            <person name="Rojas R."/>
            <person name="Avendano R."/>
        </authorList>
    </citation>
    <scope>NUCLEOTIDE SEQUENCE [LARGE SCALE GENOMIC DNA]</scope>
    <source>
        <strain evidence="2 3">FP99</strain>
    </source>
</reference>
<dbReference type="InterPro" id="IPR025332">
    <property type="entry name" value="DUF4238"/>
</dbReference>
<name>A0ABU4JI22_9FLAO</name>
<gene>
    <name evidence="2" type="ORF">NG800_010415</name>
</gene>
<evidence type="ECO:0000256" key="1">
    <source>
        <dbReference type="SAM" id="Phobius"/>
    </source>
</evidence>
<evidence type="ECO:0000313" key="3">
    <source>
        <dbReference type="Proteomes" id="UP001204439"/>
    </source>
</evidence>